<dbReference type="NCBIfam" id="NF033611">
    <property type="entry name" value="SAVED"/>
    <property type="match status" value="1"/>
</dbReference>
<proteinExistence type="predicted"/>
<gene>
    <name evidence="2" type="ORF">SAMN04488134_11647</name>
</gene>
<sequence>MVKKGKKPKRRQLTRPEIFHLWVACGGVCSFEGCNKRLIERSGGDLTNVGIGAHIIGHAKGSARHNFMEQYGYTQETLEDITNLMLMCSYHSKYIDDKHTRDNFPPDMLFEMKKKHEERVASWSETKKKKSIALIHKRLGGPVFDFEIEGETPHILLDAVEDQEIFNDFTNQGWTDGKERNKELFRNFSRKIKDRKADVGEIFPLSPIPLLVHLGSLLTDTVPISTYQYNREDGLWVSSNPGLNKDISLACSIETNGLPHLAVSVSVSGIVKIDSIQEVLGEEFDTLSFEINEPGLKRVLYKEDVSNIQARIKNEIENLLQRNDYEKIHLFYAGPAGLAIEIGRGINTNIWSEVCLYQYNNRMKPKYQYALSI</sequence>
<dbReference type="EMBL" id="FODJ01000016">
    <property type="protein sequence ID" value="SEO90339.1"/>
    <property type="molecule type" value="Genomic_DNA"/>
</dbReference>
<accession>A0A1H8TGT3</accession>
<dbReference type="Proteomes" id="UP000199300">
    <property type="component" value="Unassembled WGS sequence"/>
</dbReference>
<name>A0A1H8TGT3_9BACI</name>
<dbReference type="RefSeq" id="WP_091500216.1">
    <property type="nucleotide sequence ID" value="NZ_FODJ01000016.1"/>
</dbReference>
<protein>
    <recommendedName>
        <fullName evidence="1">SMODS-associated and fused to various effectors domain-containing protein</fullName>
    </recommendedName>
</protein>
<evidence type="ECO:0000313" key="3">
    <source>
        <dbReference type="Proteomes" id="UP000199300"/>
    </source>
</evidence>
<reference evidence="2 3" key="1">
    <citation type="submission" date="2016-10" db="EMBL/GenBank/DDBJ databases">
        <authorList>
            <person name="de Groot N.N."/>
        </authorList>
    </citation>
    <scope>NUCLEOTIDE SEQUENCE [LARGE SCALE GENOMIC DNA]</scope>
    <source>
        <strain evidence="2 3">CGMCC 1.10434</strain>
    </source>
</reference>
<dbReference type="InterPro" id="IPR040836">
    <property type="entry name" value="SAVED"/>
</dbReference>
<evidence type="ECO:0000313" key="2">
    <source>
        <dbReference type="EMBL" id="SEO90339.1"/>
    </source>
</evidence>
<dbReference type="AlphaFoldDB" id="A0A1H8TGT3"/>
<organism evidence="2 3">
    <name type="scientific">Amphibacillus marinus</name>
    <dbReference type="NCBI Taxonomy" id="872970"/>
    <lineage>
        <taxon>Bacteria</taxon>
        <taxon>Bacillati</taxon>
        <taxon>Bacillota</taxon>
        <taxon>Bacilli</taxon>
        <taxon>Bacillales</taxon>
        <taxon>Bacillaceae</taxon>
        <taxon>Amphibacillus</taxon>
    </lineage>
</organism>
<keyword evidence="3" id="KW-1185">Reference proteome</keyword>
<dbReference type="STRING" id="872970.SAMN04488134_11647"/>
<dbReference type="Pfam" id="PF18145">
    <property type="entry name" value="SAVED"/>
    <property type="match status" value="1"/>
</dbReference>
<evidence type="ECO:0000259" key="1">
    <source>
        <dbReference type="Pfam" id="PF18145"/>
    </source>
</evidence>
<feature type="domain" description="SMODS-associated and fused to various effectors" evidence="1">
    <location>
        <begin position="186"/>
        <end position="373"/>
    </location>
</feature>